<dbReference type="Pfam" id="PF00940">
    <property type="entry name" value="RNA_pol"/>
    <property type="match status" value="1"/>
</dbReference>
<dbReference type="FunFam" id="1.10.287.280:FF:000001">
    <property type="entry name" value="DNA-directed RNA polymerase"/>
    <property type="match status" value="1"/>
</dbReference>
<dbReference type="AlphaFoldDB" id="Q0QFS6"/>
<evidence type="ECO:0000256" key="11">
    <source>
        <dbReference type="SAM" id="Coils"/>
    </source>
</evidence>
<evidence type="ECO:0000256" key="4">
    <source>
        <dbReference type="ARBA" id="ARBA00022679"/>
    </source>
</evidence>
<dbReference type="EC" id="2.7.7.6" evidence="10"/>
<dbReference type="InterPro" id="IPR043502">
    <property type="entry name" value="DNA/RNA_pol_sf"/>
</dbReference>
<dbReference type="Gene3D" id="1.10.1320.10">
    <property type="entry name" value="DNA-directed RNA polymerase, N-terminal domain"/>
    <property type="match status" value="1"/>
</dbReference>
<dbReference type="InterPro" id="IPR002092">
    <property type="entry name" value="DNA-dir_Rpol_phage-type"/>
</dbReference>
<reference evidence="14" key="1">
    <citation type="submission" date="2006-02" db="EMBL/GenBank/DDBJ databases">
        <title>Homologs of the mitochondrial ssRNAP.</title>
        <authorList>
            <person name="Shutt T.E."/>
            <person name="Gray M.W."/>
        </authorList>
    </citation>
    <scope>NUCLEOTIDE SEQUENCE</scope>
    <source>
        <strain evidence="14">ATCC 50236</strain>
    </source>
</reference>
<name>Q0QFS6_VERVE</name>
<evidence type="ECO:0000256" key="10">
    <source>
        <dbReference type="RuleBase" id="RU003805"/>
    </source>
</evidence>
<dbReference type="FunFam" id="1.10.150.20:FF:000041">
    <property type="entry name" value="DNA-directed RNA polymerase"/>
    <property type="match status" value="1"/>
</dbReference>
<evidence type="ECO:0000256" key="5">
    <source>
        <dbReference type="ARBA" id="ARBA00022695"/>
    </source>
</evidence>
<keyword evidence="4 10" id="KW-0808">Transferase</keyword>
<feature type="coiled-coil region" evidence="11">
    <location>
        <begin position="149"/>
        <end position="176"/>
    </location>
</feature>
<dbReference type="PROSITE" id="PS00489">
    <property type="entry name" value="RNA_POL_PHAGE_2"/>
    <property type="match status" value="1"/>
</dbReference>
<dbReference type="SMART" id="SM01311">
    <property type="entry name" value="RPOL_N"/>
    <property type="match status" value="1"/>
</dbReference>
<keyword evidence="5 10" id="KW-0548">Nucleotidyltransferase</keyword>
<evidence type="ECO:0000256" key="3">
    <source>
        <dbReference type="ARBA" id="ARBA00022478"/>
    </source>
</evidence>
<evidence type="ECO:0000256" key="6">
    <source>
        <dbReference type="ARBA" id="ARBA00022946"/>
    </source>
</evidence>
<organism evidence="14">
    <name type="scientific">Vermamoeba vermiformis</name>
    <name type="common">Amoeba</name>
    <name type="synonym">Hartmannella vermiformis</name>
    <dbReference type="NCBI Taxonomy" id="5778"/>
    <lineage>
        <taxon>Eukaryota</taxon>
        <taxon>Amoebozoa</taxon>
        <taxon>Tubulinea</taxon>
        <taxon>Echinamoebida</taxon>
        <taxon>Vermamoeba</taxon>
    </lineage>
</organism>
<dbReference type="InterPro" id="IPR029262">
    <property type="entry name" value="RPOL_N"/>
</dbReference>
<evidence type="ECO:0000256" key="8">
    <source>
        <dbReference type="ARBA" id="ARBA00023163"/>
    </source>
</evidence>
<dbReference type="GO" id="GO:0003677">
    <property type="term" value="F:DNA binding"/>
    <property type="evidence" value="ECO:0007669"/>
    <property type="project" value="InterPro"/>
</dbReference>
<comment type="similarity">
    <text evidence="2 10">Belongs to the phage and mitochondrial RNA polymerase family.</text>
</comment>
<dbReference type="GO" id="GO:0003899">
    <property type="term" value="F:DNA-directed RNA polymerase activity"/>
    <property type="evidence" value="ECO:0007669"/>
    <property type="project" value="UniProtKB-EC"/>
</dbReference>
<dbReference type="Gene3D" id="1.10.150.20">
    <property type="entry name" value="5' to 3' exonuclease, C-terminal subdomain"/>
    <property type="match status" value="1"/>
</dbReference>
<dbReference type="GO" id="GO:0034245">
    <property type="term" value="C:mitochondrial DNA-directed RNA polymerase complex"/>
    <property type="evidence" value="ECO:0007669"/>
    <property type="project" value="TreeGrafter"/>
</dbReference>
<evidence type="ECO:0000256" key="2">
    <source>
        <dbReference type="ARBA" id="ARBA00009493"/>
    </source>
</evidence>
<dbReference type="GO" id="GO:0006390">
    <property type="term" value="P:mitochondrial transcription"/>
    <property type="evidence" value="ECO:0007669"/>
    <property type="project" value="TreeGrafter"/>
</dbReference>
<comment type="subcellular location">
    <subcellularLocation>
        <location evidence="1">Mitochondrion</location>
    </subcellularLocation>
</comment>
<dbReference type="Pfam" id="PF14700">
    <property type="entry name" value="RPOL_N"/>
    <property type="match status" value="1"/>
</dbReference>
<proteinExistence type="inferred from homology"/>
<keyword evidence="3 10" id="KW-0240">DNA-directed RNA polymerase</keyword>
<keyword evidence="11" id="KW-0175">Coiled coil</keyword>
<evidence type="ECO:0000256" key="12">
    <source>
        <dbReference type="SAM" id="MobiDB-lite"/>
    </source>
</evidence>
<feature type="domain" description="DNA-directed RNA polymerase N-terminal" evidence="13">
    <location>
        <begin position="149"/>
        <end position="486"/>
    </location>
</feature>
<sequence>MLRASKLVLKYALNNSRPCTSLFAERSSVTSDRISPQPRTRHSAALLDRGYNTTVARKQNNNDVQPRQPTKTELVSENWIKTNYTLETRDDDHVIGRGKTNKNKRVQQQLEEEFVPPQMPRLYERLSKSAIQLGEDYYSHKSLSEEQIKEQLYLEMEAVEREAKKFKELVDDVLKLNRGACLDPGTEFLLQWFQPLVKLLDLEKQLSLADPGVHQELRASVEALGVLYNEQYLHEYHAHTNEVASDKLAVIVIHELIGAAAGLKEQSPVRSVVQQISEAVQGEVNWQDLKDELENPAESRATPDSAENPSGTVPAKKKKRVVNFTSVNRLNRRALKVLGSEALWSRGLKEFMGARLLALLLSVAQLREEDPVTGIFHARPAFEVSHRTQHRKEGMDSTHNPSRLSVSASEAVRARFDAMMTHFFHFIRQYPMQIPPRPWDSPDRGGYLAVQVPIFRYQSYEEQFRPLFRKSDDLAVIYEGLNALGETPWRIYQRVYHVVKRAWEQGGDLADIPDRRDKPYPMPTALGKDSRWYRQLKKIDQLNYDLVSLRADFLLKMEVAEKFMDKTLYFPHNMDFRGRVYPVPPHLNHMGSDMSRGLLWFADGKPLGERGLHWLRIQLANLYGFDKVPFSDRLDFVSKNQDKIYSCAQRPLEDRWWVAADSPWQFLAACFEYYNAMHSADPHSYVSHLPIQQDGTCNGLQHYAALGGDEQGAKSVNLLPSDRPQDVYSDVAELVAQRIHRDAENGVAVAQLSKGRVDRKVVKQTVMTSVYGVTFIGARQQITNAMKDHRLLTHLTDNEMYQASQYIAQLTFESLKEMFTGARNIMDWLATCAKLVAKKGRLVSWTTPLGLPVVQPYRRQSRTGTVETVVQSVALEHEPTKWPVYSNRQRSAFPPNFIHSLDSTHMLLTAIHCKRQQITYASVHDSFWTHPATVDDMNTILREKFVQLHGRPILKQLREYWTTTHPDIKSPELPALGKFNLHLVKESPYFFH</sequence>
<evidence type="ECO:0000256" key="7">
    <source>
        <dbReference type="ARBA" id="ARBA00023128"/>
    </source>
</evidence>
<feature type="region of interest" description="Disordered" evidence="12">
    <location>
        <begin position="295"/>
        <end position="317"/>
    </location>
</feature>
<dbReference type="InterPro" id="IPR037159">
    <property type="entry name" value="RNA_POL_N_sf"/>
</dbReference>
<evidence type="ECO:0000313" key="14">
    <source>
        <dbReference type="EMBL" id="ABD62815.1"/>
    </source>
</evidence>
<dbReference type="PROSITE" id="PS00900">
    <property type="entry name" value="RNA_POL_PHAGE_1"/>
    <property type="match status" value="1"/>
</dbReference>
<evidence type="ECO:0000256" key="9">
    <source>
        <dbReference type="ARBA" id="ARBA00048552"/>
    </source>
</evidence>
<dbReference type="Gene3D" id="1.10.287.280">
    <property type="match status" value="1"/>
</dbReference>
<dbReference type="SUPFAM" id="SSF56672">
    <property type="entry name" value="DNA/RNA polymerases"/>
    <property type="match status" value="1"/>
</dbReference>
<dbReference type="PANTHER" id="PTHR10102">
    <property type="entry name" value="DNA-DIRECTED RNA POLYMERASE, MITOCHONDRIAL"/>
    <property type="match status" value="1"/>
</dbReference>
<keyword evidence="6" id="KW-0809">Transit peptide</keyword>
<comment type="catalytic activity">
    <reaction evidence="9 10">
        <text>RNA(n) + a ribonucleoside 5'-triphosphate = RNA(n+1) + diphosphate</text>
        <dbReference type="Rhea" id="RHEA:21248"/>
        <dbReference type="Rhea" id="RHEA-COMP:14527"/>
        <dbReference type="Rhea" id="RHEA-COMP:17342"/>
        <dbReference type="ChEBI" id="CHEBI:33019"/>
        <dbReference type="ChEBI" id="CHEBI:61557"/>
        <dbReference type="ChEBI" id="CHEBI:140395"/>
        <dbReference type="EC" id="2.7.7.6"/>
    </reaction>
</comment>
<dbReference type="EMBL" id="DQ388525">
    <property type="protein sequence ID" value="ABD62815.1"/>
    <property type="molecule type" value="Genomic_DNA"/>
</dbReference>
<gene>
    <name evidence="14" type="primary">mtRNAP</name>
</gene>
<evidence type="ECO:0000256" key="1">
    <source>
        <dbReference type="ARBA" id="ARBA00004173"/>
    </source>
</evidence>
<dbReference type="InterPro" id="IPR046950">
    <property type="entry name" value="DNA-dir_Rpol_C_phage-type"/>
</dbReference>
<dbReference type="PANTHER" id="PTHR10102:SF0">
    <property type="entry name" value="DNA-DIRECTED RNA POLYMERASE, MITOCHONDRIAL"/>
    <property type="match status" value="1"/>
</dbReference>
<accession>Q0QFS6</accession>
<protein>
    <recommendedName>
        <fullName evidence="10">DNA-directed RNA polymerase</fullName>
        <ecNumber evidence="10">2.7.7.6</ecNumber>
    </recommendedName>
</protein>
<evidence type="ECO:0000259" key="13">
    <source>
        <dbReference type="SMART" id="SM01311"/>
    </source>
</evidence>
<keyword evidence="7" id="KW-0496">Mitochondrion</keyword>
<keyword evidence="8 10" id="KW-0804">Transcription</keyword>
<comment type="function">
    <text evidence="10">DNA-dependent RNA polymerase catalyzes the transcription of DNA into RNA using the four ribonucleoside triphosphates as substrates.</text>
</comment>